<proteinExistence type="predicted"/>
<sequence>MPALNDDVLLRIASFCDIDTIVALMCTSKEVNKLVTRHEKSIVRDAVELYTGGDSSLFPSSGAINSSHNVEREYLYPKTYDILNELKTRTTRTETLLSPGQPLGRKVDSIFSTHGAFLDLPQIERDLLMARLKETCKLVDRLGDCAADVMSMWMQPATNGNSNQELDADEAMLKIHDLQLAYIRSLSPLDLAYLFHLLTWAGQAYAASNPALMADVDCWERLLAFKEAILRQGTIMLWAVFEPPKIKKNANCTEDTTRRKPTTELARFAETCIRHIMEEIRIYQSTEPSQNRLPPSLHMTMVKSFVEKTGRPSTRHAMEMERLILNHIRVD</sequence>
<evidence type="ECO:0000313" key="2">
    <source>
        <dbReference type="Proteomes" id="UP001303222"/>
    </source>
</evidence>
<reference evidence="1" key="1">
    <citation type="journal article" date="2023" name="Mol. Phylogenet. Evol.">
        <title>Genome-scale phylogeny and comparative genomics of the fungal order Sordariales.</title>
        <authorList>
            <person name="Hensen N."/>
            <person name="Bonometti L."/>
            <person name="Westerberg I."/>
            <person name="Brannstrom I.O."/>
            <person name="Guillou S."/>
            <person name="Cros-Aarteil S."/>
            <person name="Calhoun S."/>
            <person name="Haridas S."/>
            <person name="Kuo A."/>
            <person name="Mondo S."/>
            <person name="Pangilinan J."/>
            <person name="Riley R."/>
            <person name="LaButti K."/>
            <person name="Andreopoulos B."/>
            <person name="Lipzen A."/>
            <person name="Chen C."/>
            <person name="Yan M."/>
            <person name="Daum C."/>
            <person name="Ng V."/>
            <person name="Clum A."/>
            <person name="Steindorff A."/>
            <person name="Ohm R.A."/>
            <person name="Martin F."/>
            <person name="Silar P."/>
            <person name="Natvig D.O."/>
            <person name="Lalanne C."/>
            <person name="Gautier V."/>
            <person name="Ament-Velasquez S.L."/>
            <person name="Kruys A."/>
            <person name="Hutchinson M.I."/>
            <person name="Powell A.J."/>
            <person name="Barry K."/>
            <person name="Miller A.N."/>
            <person name="Grigoriev I.V."/>
            <person name="Debuchy R."/>
            <person name="Gladieux P."/>
            <person name="Hiltunen Thoren M."/>
            <person name="Johannesson H."/>
        </authorList>
    </citation>
    <scope>NUCLEOTIDE SEQUENCE</scope>
    <source>
        <strain evidence="1">CBS 626.80</strain>
    </source>
</reference>
<dbReference type="AlphaFoldDB" id="A0AAN6NSE4"/>
<evidence type="ECO:0000313" key="1">
    <source>
        <dbReference type="EMBL" id="KAK3949373.1"/>
    </source>
</evidence>
<name>A0AAN6NSE4_9PEZI</name>
<keyword evidence="2" id="KW-1185">Reference proteome</keyword>
<accession>A0AAN6NSE4</accession>
<dbReference type="EMBL" id="MU859217">
    <property type="protein sequence ID" value="KAK3949373.1"/>
    <property type="molecule type" value="Genomic_DNA"/>
</dbReference>
<dbReference type="Proteomes" id="UP001303222">
    <property type="component" value="Unassembled WGS sequence"/>
</dbReference>
<gene>
    <name evidence="1" type="ORF">QBC32DRAFT_37007</name>
</gene>
<protein>
    <recommendedName>
        <fullName evidence="3">F-box domain-containing protein</fullName>
    </recommendedName>
</protein>
<organism evidence="1 2">
    <name type="scientific">Pseudoneurospora amorphoporcata</name>
    <dbReference type="NCBI Taxonomy" id="241081"/>
    <lineage>
        <taxon>Eukaryota</taxon>
        <taxon>Fungi</taxon>
        <taxon>Dikarya</taxon>
        <taxon>Ascomycota</taxon>
        <taxon>Pezizomycotina</taxon>
        <taxon>Sordariomycetes</taxon>
        <taxon>Sordariomycetidae</taxon>
        <taxon>Sordariales</taxon>
        <taxon>Sordariaceae</taxon>
        <taxon>Pseudoneurospora</taxon>
    </lineage>
</organism>
<dbReference type="CDD" id="cd09917">
    <property type="entry name" value="F-box_SF"/>
    <property type="match status" value="1"/>
</dbReference>
<reference evidence="1" key="2">
    <citation type="submission" date="2023-06" db="EMBL/GenBank/DDBJ databases">
        <authorList>
            <consortium name="Lawrence Berkeley National Laboratory"/>
            <person name="Mondo S.J."/>
            <person name="Hensen N."/>
            <person name="Bonometti L."/>
            <person name="Westerberg I."/>
            <person name="Brannstrom I.O."/>
            <person name="Guillou S."/>
            <person name="Cros-Aarteil S."/>
            <person name="Calhoun S."/>
            <person name="Haridas S."/>
            <person name="Kuo A."/>
            <person name="Pangilinan J."/>
            <person name="Riley R."/>
            <person name="Labutti K."/>
            <person name="Andreopoulos B."/>
            <person name="Lipzen A."/>
            <person name="Chen C."/>
            <person name="Yanf M."/>
            <person name="Daum C."/>
            <person name="Ng V."/>
            <person name="Clum A."/>
            <person name="Steindorff A."/>
            <person name="Ohm R."/>
            <person name="Martin F."/>
            <person name="Silar P."/>
            <person name="Natvig D."/>
            <person name="Lalanne C."/>
            <person name="Gautier V."/>
            <person name="Ament-Velasquez S.L."/>
            <person name="Kruys A."/>
            <person name="Hutchinson M.I."/>
            <person name="Powell A.J."/>
            <person name="Barry K."/>
            <person name="Miller A.N."/>
            <person name="Grigoriev I.V."/>
            <person name="Debuchy R."/>
            <person name="Gladieux P."/>
            <person name="Thoren M.H."/>
            <person name="Johannesson H."/>
        </authorList>
    </citation>
    <scope>NUCLEOTIDE SEQUENCE</scope>
    <source>
        <strain evidence="1">CBS 626.80</strain>
    </source>
</reference>
<comment type="caution">
    <text evidence="1">The sequence shown here is derived from an EMBL/GenBank/DDBJ whole genome shotgun (WGS) entry which is preliminary data.</text>
</comment>
<evidence type="ECO:0008006" key="3">
    <source>
        <dbReference type="Google" id="ProtNLM"/>
    </source>
</evidence>